<name>A0AA88XYL0_PINIB</name>
<organism evidence="1 2">
    <name type="scientific">Pinctada imbricata</name>
    <name type="common">Atlantic pearl-oyster</name>
    <name type="synonym">Pinctada martensii</name>
    <dbReference type="NCBI Taxonomy" id="66713"/>
    <lineage>
        <taxon>Eukaryota</taxon>
        <taxon>Metazoa</taxon>
        <taxon>Spiralia</taxon>
        <taxon>Lophotrochozoa</taxon>
        <taxon>Mollusca</taxon>
        <taxon>Bivalvia</taxon>
        <taxon>Autobranchia</taxon>
        <taxon>Pteriomorphia</taxon>
        <taxon>Pterioida</taxon>
        <taxon>Pterioidea</taxon>
        <taxon>Pteriidae</taxon>
        <taxon>Pinctada</taxon>
    </lineage>
</organism>
<dbReference type="SUPFAM" id="SSF63829">
    <property type="entry name" value="Calcium-dependent phosphotriesterase"/>
    <property type="match status" value="1"/>
</dbReference>
<dbReference type="AlphaFoldDB" id="A0AA88XYL0"/>
<reference evidence="1" key="1">
    <citation type="submission" date="2019-08" db="EMBL/GenBank/DDBJ databases">
        <title>The improved chromosome-level genome for the pearl oyster Pinctada fucata martensii using PacBio sequencing and Hi-C.</title>
        <authorList>
            <person name="Zheng Z."/>
        </authorList>
    </citation>
    <scope>NUCLEOTIDE SEQUENCE</scope>
    <source>
        <strain evidence="1">ZZ-2019</strain>
        <tissue evidence="1">Adductor muscle</tissue>
    </source>
</reference>
<accession>A0AA88XYL0</accession>
<dbReference type="EMBL" id="VSWD01000008">
    <property type="protein sequence ID" value="KAK3094540.1"/>
    <property type="molecule type" value="Genomic_DNA"/>
</dbReference>
<proteinExistence type="predicted"/>
<sequence>MSGHIVRALPTGASTCVQSSEESRFKQDLRASRDSPCLSLRGFARSSVITVTAHFSNGRVVGTVTSPFINEASGIAASRRHSNILYTHNDSGGRNRIFAVDTTTGHRLATFYIDGAHSHDWEDIAVGPCANNQAESCIYIGDTGGNAGGEANRLYRVKEPNTIPRDHGQNYHLPLDSTLMYSWNQHDCETLMVDNRGEIYLVSKRHNAHGYVFHVPKEAWGTHQNEYLTGGVHLPLNTGDYGPVGGDISPDGRAVLLKTYGHVYYWDVSDHNYPAAMAHYPQTLPYHGERQGESVCWDKDGKGYFTLSEGSHQSLWYYQKY</sequence>
<comment type="caution">
    <text evidence="1">The sequence shown here is derived from an EMBL/GenBank/DDBJ whole genome shotgun (WGS) entry which is preliminary data.</text>
</comment>
<dbReference type="Proteomes" id="UP001186944">
    <property type="component" value="Unassembled WGS sequence"/>
</dbReference>
<protein>
    <submittedName>
        <fullName evidence="1">Uncharacterized protein</fullName>
    </submittedName>
</protein>
<evidence type="ECO:0000313" key="2">
    <source>
        <dbReference type="Proteomes" id="UP001186944"/>
    </source>
</evidence>
<gene>
    <name evidence="1" type="ORF">FSP39_003062</name>
</gene>
<evidence type="ECO:0000313" key="1">
    <source>
        <dbReference type="EMBL" id="KAK3094540.1"/>
    </source>
</evidence>
<keyword evidence="2" id="KW-1185">Reference proteome</keyword>